<proteinExistence type="predicted"/>
<dbReference type="AlphaFoldDB" id="A0A1J6HEM2"/>
<dbReference type="EMBL" id="MOEC01000040">
    <property type="protein sequence ID" value="OIS90811.1"/>
    <property type="molecule type" value="Genomic_DNA"/>
</dbReference>
<dbReference type="RefSeq" id="WP_036588404.1">
    <property type="nucleotide sequence ID" value="NZ_MOEC01000040.1"/>
</dbReference>
<protein>
    <submittedName>
        <fullName evidence="1">Uncharacterized protein</fullName>
    </submittedName>
</protein>
<accession>A0A1J6HEM2</accession>
<sequence>MNNAQWIKSALGGALVGAITTMAVGFTVGGWVTGGTSERLIASGMSDSVAVALTPYCLEKSKNDPEATNIMAEYKVAPAYSRRMLIEKTGWATPLGTEQPNAALAIACSNELAKAL</sequence>
<name>A0A1J6HEM2_9HYPH</name>
<dbReference type="Proteomes" id="UP000182985">
    <property type="component" value="Unassembled WGS sequence"/>
</dbReference>
<evidence type="ECO:0000313" key="2">
    <source>
        <dbReference type="Proteomes" id="UP000182985"/>
    </source>
</evidence>
<reference evidence="1 2" key="1">
    <citation type="submission" date="2016-10" db="EMBL/GenBank/DDBJ databases">
        <title>The Draft Genome Sequence of the Potato Rhizosphere Bacteria Ochrobactrum sp. IPA7.2.</title>
        <authorList>
            <person name="Gogoleva N.E."/>
            <person name="Khlopko Y.A."/>
            <person name="Burygin G.L."/>
            <person name="Plotnikov A.O."/>
        </authorList>
    </citation>
    <scope>NUCLEOTIDE SEQUENCE [LARGE SCALE GENOMIC DNA]</scope>
    <source>
        <strain evidence="1 2">IPA7.2</strain>
    </source>
</reference>
<keyword evidence="2" id="KW-1185">Reference proteome</keyword>
<gene>
    <name evidence="1" type="ORF">BLA27_24715</name>
</gene>
<organism evidence="1 2">
    <name type="scientific">Brucella cytisi</name>
    <dbReference type="NCBI Taxonomy" id="407152"/>
    <lineage>
        <taxon>Bacteria</taxon>
        <taxon>Pseudomonadati</taxon>
        <taxon>Pseudomonadota</taxon>
        <taxon>Alphaproteobacteria</taxon>
        <taxon>Hyphomicrobiales</taxon>
        <taxon>Brucellaceae</taxon>
        <taxon>Brucella/Ochrobactrum group</taxon>
        <taxon>Brucella</taxon>
    </lineage>
</organism>
<dbReference type="OrthoDB" id="5514977at2"/>
<comment type="caution">
    <text evidence="1">The sequence shown here is derived from an EMBL/GenBank/DDBJ whole genome shotgun (WGS) entry which is preliminary data.</text>
</comment>
<evidence type="ECO:0000313" key="1">
    <source>
        <dbReference type="EMBL" id="OIS90811.1"/>
    </source>
</evidence>